<dbReference type="GO" id="GO:0030288">
    <property type="term" value="C:outer membrane-bounded periplasmic space"/>
    <property type="evidence" value="ECO:0007669"/>
    <property type="project" value="TreeGrafter"/>
</dbReference>
<dbReference type="InterPro" id="IPR036950">
    <property type="entry name" value="PBP_transglycosylase"/>
</dbReference>
<dbReference type="GO" id="GO:0009252">
    <property type="term" value="P:peptidoglycan biosynthetic process"/>
    <property type="evidence" value="ECO:0007669"/>
    <property type="project" value="UniProtKB-UniPathway"/>
</dbReference>
<evidence type="ECO:0000256" key="3">
    <source>
        <dbReference type="ARBA" id="ARBA00004752"/>
    </source>
</evidence>
<evidence type="ECO:0000256" key="24">
    <source>
        <dbReference type="ARBA" id="ARBA00034000"/>
    </source>
</evidence>
<dbReference type="InterPro" id="IPR012338">
    <property type="entry name" value="Beta-lactam/transpept-like"/>
</dbReference>
<comment type="subcellular location">
    <subcellularLocation>
        <location evidence="2">Cell inner membrane</location>
        <topology evidence="2">Single-pass type II membrane protein</topology>
    </subcellularLocation>
</comment>
<dbReference type="PANTHER" id="PTHR32282">
    <property type="entry name" value="BINDING PROTEIN TRANSPEPTIDASE, PUTATIVE-RELATED"/>
    <property type="match status" value="1"/>
</dbReference>
<comment type="pathway">
    <text evidence="3">Cell wall biogenesis; peptidoglycan biosynthesis.</text>
</comment>
<dbReference type="Pfam" id="PF17092">
    <property type="entry name" value="PCB_OB"/>
    <property type="match status" value="1"/>
</dbReference>
<keyword evidence="20 29" id="KW-0472">Membrane</keyword>
<dbReference type="EMBL" id="PIQC01000010">
    <property type="protein sequence ID" value="RUO64673.1"/>
    <property type="molecule type" value="Genomic_DNA"/>
</dbReference>
<comment type="similarity">
    <text evidence="5">In the N-terminal section; belongs to the glycosyltransferase 51 family.</text>
</comment>
<evidence type="ECO:0000256" key="29">
    <source>
        <dbReference type="SAM" id="Phobius"/>
    </source>
</evidence>
<dbReference type="NCBIfam" id="TIGR02074">
    <property type="entry name" value="PBP_1a_fam"/>
    <property type="match status" value="1"/>
</dbReference>
<gene>
    <name evidence="33" type="ORF">CWI78_12275</name>
</gene>
<evidence type="ECO:0000313" key="33">
    <source>
        <dbReference type="EMBL" id="RUO64673.1"/>
    </source>
</evidence>
<dbReference type="GO" id="GO:0005886">
    <property type="term" value="C:plasma membrane"/>
    <property type="evidence" value="ECO:0007669"/>
    <property type="project" value="UniProtKB-SubCell"/>
</dbReference>
<dbReference type="AlphaFoldDB" id="A0A432YSL3"/>
<dbReference type="Pfam" id="PF00905">
    <property type="entry name" value="Transpeptidase"/>
    <property type="match status" value="1"/>
</dbReference>
<evidence type="ECO:0000256" key="5">
    <source>
        <dbReference type="ARBA" id="ARBA00007739"/>
    </source>
</evidence>
<dbReference type="RefSeq" id="WP_126783089.1">
    <property type="nucleotide sequence ID" value="NZ_PIQC01000010.1"/>
</dbReference>
<evidence type="ECO:0000256" key="20">
    <source>
        <dbReference type="ARBA" id="ARBA00023136"/>
    </source>
</evidence>
<accession>A0A432YSL3</accession>
<dbReference type="InterPro" id="IPR001460">
    <property type="entry name" value="PCN-bd_Tpept"/>
</dbReference>
<keyword evidence="14 29" id="KW-0812">Transmembrane</keyword>
<dbReference type="PANTHER" id="PTHR32282:SF27">
    <property type="entry name" value="PENICILLIN-BINDING PROTEIN 1A"/>
    <property type="match status" value="1"/>
</dbReference>
<evidence type="ECO:0000256" key="21">
    <source>
        <dbReference type="ARBA" id="ARBA00023251"/>
    </source>
</evidence>
<evidence type="ECO:0000256" key="1">
    <source>
        <dbReference type="ARBA" id="ARBA00002624"/>
    </source>
</evidence>
<sequence length="820" mass="91267">MKWFKRLIYTLLVCLILGGVTVGSLYLYVKPELPSVETLRDVRLQTPMQVFTADGELISQFGEKRRIPVDLHDVPQPLIDAFLSTEDSRFYQHFGVDPIGVARAFSVLLTTGEIQEGASTITMQLARNFFLTFERAWMRKVKEAFIAVHIEQLLSKDEILELYLNKITFGHRAHGVGAAAQVYYGKPLSELTLAQMATIAGLPKAPSNLNPISNPIASKARRRVVLLRMLDENKISQAEFEEAANAPVTARRHGAEVTVNAPYLAEMVRQEMVDRYGEEKAYNEGYKVYTTIRSDVQLAARKAIWDNLHNYDERHGYRGPVSLLWSAEKEDDPVEEPAIRQYLEQLRVIGAVTPAVVTAVDEQSAEVMVKGEGKITLPWKAMHWAREYLNEERQGPPPETAAEIMQPGHVIWLRRVNDDSAWRLAQVPEPSSAIVSLRPDDGAVAVVVGGYSFQLSQYNRALQAERQVGSNIKPLIYSAAFEEGLTLATLVNDAPINQWNPGSGIAWRPKNSPEVYEGPIRLRKALAKSKNVVSVRLIREVGVKKVADHLAKFGLDRSKIPENESLSLGSLSMTPMQVARAFATFSNGGFLVEPYFIKRIEDAEGNVLDETDPVRACFDCEKPAPQVISEQNAFLVEQAMNSAVWGGGSWANGTGWNGTSWRIQRSKPITEAVGRNIAGKTGTTNDVRDTWFSGFTSDLATTVWVGFDDVSRKLGRTSKHPEVDSSQQAITGGEAGAKTALPGWILFMEKALPLYPSREFGIPPGVVNVRIDLESGKLSHKSDYTTRFEYFIRGTEPTEYSRQNGNSNGDIFEDDDDDLF</sequence>
<comment type="caution">
    <text evidence="33">The sequence shown here is derived from an EMBL/GenBank/DDBJ whole genome shotgun (WGS) entry which is preliminary data.</text>
</comment>
<dbReference type="GO" id="GO:0008360">
    <property type="term" value="P:regulation of cell shape"/>
    <property type="evidence" value="ECO:0007669"/>
    <property type="project" value="UniProtKB-KW"/>
</dbReference>
<keyword evidence="10" id="KW-0121">Carboxypeptidase</keyword>
<dbReference type="FunFam" id="1.10.3810.10:FF:000003">
    <property type="entry name" value="Penicillin-binding protein 1a"/>
    <property type="match status" value="1"/>
</dbReference>
<dbReference type="GO" id="GO:0071555">
    <property type="term" value="P:cell wall organization"/>
    <property type="evidence" value="ECO:0007669"/>
    <property type="project" value="UniProtKB-KW"/>
</dbReference>
<dbReference type="Pfam" id="PF00912">
    <property type="entry name" value="Transgly"/>
    <property type="match status" value="1"/>
</dbReference>
<evidence type="ECO:0000256" key="10">
    <source>
        <dbReference type="ARBA" id="ARBA00022645"/>
    </source>
</evidence>
<dbReference type="InterPro" id="IPR001264">
    <property type="entry name" value="Glyco_trans_51"/>
</dbReference>
<evidence type="ECO:0000256" key="12">
    <source>
        <dbReference type="ARBA" id="ARBA00022676"/>
    </source>
</evidence>
<keyword evidence="19 29" id="KW-1133">Transmembrane helix</keyword>
<dbReference type="GO" id="GO:0008955">
    <property type="term" value="F:peptidoglycan glycosyltransferase activity"/>
    <property type="evidence" value="ECO:0007669"/>
    <property type="project" value="UniProtKB-EC"/>
</dbReference>
<keyword evidence="18" id="KW-0573">Peptidoglycan synthesis</keyword>
<dbReference type="EC" id="2.4.99.28" evidence="25"/>
<dbReference type="OrthoDB" id="9766909at2"/>
<dbReference type="InterPro" id="IPR031376">
    <property type="entry name" value="PCB_OB"/>
</dbReference>
<dbReference type="Gene3D" id="1.10.3810.10">
    <property type="entry name" value="Biosynthetic peptidoglycan transglycosylase-like"/>
    <property type="match status" value="1"/>
</dbReference>
<keyword evidence="22" id="KW-0511">Multifunctional enzyme</keyword>
<evidence type="ECO:0000256" key="14">
    <source>
        <dbReference type="ARBA" id="ARBA00022692"/>
    </source>
</evidence>
<dbReference type="EC" id="3.4.16.4" evidence="6"/>
<evidence type="ECO:0000256" key="18">
    <source>
        <dbReference type="ARBA" id="ARBA00022984"/>
    </source>
</evidence>
<keyword evidence="21" id="KW-0046">Antibiotic resistance</keyword>
<comment type="catalytic activity">
    <reaction evidence="26">
        <text>[GlcNAc-(1-&gt;4)-Mur2Ac(oyl-L-Ala-gamma-D-Glu-L-Lys-D-Ala-D-Ala)](n)-di-trans,octa-cis-undecaprenyl diphosphate + beta-D-GlcNAc-(1-&gt;4)-Mur2Ac(oyl-L-Ala-gamma-D-Glu-L-Lys-D-Ala-D-Ala)-di-trans,octa-cis-undecaprenyl diphosphate = [GlcNAc-(1-&gt;4)-Mur2Ac(oyl-L-Ala-gamma-D-Glu-L-Lys-D-Ala-D-Ala)](n+1)-di-trans,octa-cis-undecaprenyl diphosphate + di-trans,octa-cis-undecaprenyl diphosphate + H(+)</text>
        <dbReference type="Rhea" id="RHEA:23708"/>
        <dbReference type="Rhea" id="RHEA-COMP:9602"/>
        <dbReference type="Rhea" id="RHEA-COMP:9603"/>
        <dbReference type="ChEBI" id="CHEBI:15378"/>
        <dbReference type="ChEBI" id="CHEBI:58405"/>
        <dbReference type="ChEBI" id="CHEBI:60033"/>
        <dbReference type="ChEBI" id="CHEBI:78435"/>
        <dbReference type="EC" id="2.4.99.28"/>
    </reaction>
</comment>
<evidence type="ECO:0000256" key="17">
    <source>
        <dbReference type="ARBA" id="ARBA00022968"/>
    </source>
</evidence>
<evidence type="ECO:0000256" key="22">
    <source>
        <dbReference type="ARBA" id="ARBA00023268"/>
    </source>
</evidence>
<dbReference type="UniPathway" id="UPA00219"/>
<keyword evidence="9" id="KW-0997">Cell inner membrane</keyword>
<feature type="transmembrane region" description="Helical" evidence="29">
    <location>
        <begin position="7"/>
        <end position="29"/>
    </location>
</feature>
<keyword evidence="12" id="KW-0328">Glycosyltransferase</keyword>
<keyword evidence="34" id="KW-1185">Reference proteome</keyword>
<proteinExistence type="inferred from homology"/>
<evidence type="ECO:0000256" key="19">
    <source>
        <dbReference type="ARBA" id="ARBA00022989"/>
    </source>
</evidence>
<evidence type="ECO:0000256" key="16">
    <source>
        <dbReference type="ARBA" id="ARBA00022960"/>
    </source>
</evidence>
<evidence type="ECO:0000256" key="23">
    <source>
        <dbReference type="ARBA" id="ARBA00023316"/>
    </source>
</evidence>
<reference evidence="34" key="1">
    <citation type="journal article" date="2018" name="Front. Microbiol.">
        <title>Genome-Based Analysis Reveals the Taxonomy and Diversity of the Family Idiomarinaceae.</title>
        <authorList>
            <person name="Liu Y."/>
            <person name="Lai Q."/>
            <person name="Shao Z."/>
        </authorList>
    </citation>
    <scope>NUCLEOTIDE SEQUENCE [LARGE SCALE GENOMIC DNA]</scope>
    <source>
        <strain evidence="34">R22</strain>
    </source>
</reference>
<name>A0A432YSL3_9GAMM</name>
<dbReference type="GO" id="GO:0009002">
    <property type="term" value="F:serine-type D-Ala-D-Ala carboxypeptidase activity"/>
    <property type="evidence" value="ECO:0007669"/>
    <property type="project" value="UniProtKB-EC"/>
</dbReference>
<keyword evidence="15" id="KW-0378">Hydrolase</keyword>
<dbReference type="GO" id="GO:0006508">
    <property type="term" value="P:proteolysis"/>
    <property type="evidence" value="ECO:0007669"/>
    <property type="project" value="UniProtKB-KW"/>
</dbReference>
<feature type="domain" description="Glycosyl transferase family 51" evidence="31">
    <location>
        <begin position="55"/>
        <end position="229"/>
    </location>
</feature>
<feature type="domain" description="Penicillin-binding protein OB-like" evidence="32">
    <location>
        <begin position="317"/>
        <end position="429"/>
    </location>
</feature>
<comment type="similarity">
    <text evidence="4">In the C-terminal section; belongs to the transpeptidase family.</text>
</comment>
<evidence type="ECO:0000256" key="13">
    <source>
        <dbReference type="ARBA" id="ARBA00022679"/>
    </source>
</evidence>
<evidence type="ECO:0000256" key="4">
    <source>
        <dbReference type="ARBA" id="ARBA00007090"/>
    </source>
</evidence>
<dbReference type="InterPro" id="IPR023346">
    <property type="entry name" value="Lysozyme-like_dom_sf"/>
</dbReference>
<keyword evidence="23" id="KW-0961">Cell wall biogenesis/degradation</keyword>
<evidence type="ECO:0000256" key="27">
    <source>
        <dbReference type="ARBA" id="ARBA00060592"/>
    </source>
</evidence>
<evidence type="ECO:0000259" key="32">
    <source>
        <dbReference type="Pfam" id="PF17092"/>
    </source>
</evidence>
<dbReference type="GO" id="GO:0046677">
    <property type="term" value="P:response to antibiotic"/>
    <property type="evidence" value="ECO:0007669"/>
    <property type="project" value="UniProtKB-KW"/>
</dbReference>
<evidence type="ECO:0000256" key="11">
    <source>
        <dbReference type="ARBA" id="ARBA00022670"/>
    </source>
</evidence>
<dbReference type="SUPFAM" id="SSF56601">
    <property type="entry name" value="beta-lactamase/transpeptidase-like"/>
    <property type="match status" value="1"/>
</dbReference>
<evidence type="ECO:0000256" key="25">
    <source>
        <dbReference type="ARBA" id="ARBA00044770"/>
    </source>
</evidence>
<evidence type="ECO:0000259" key="30">
    <source>
        <dbReference type="Pfam" id="PF00905"/>
    </source>
</evidence>
<evidence type="ECO:0000256" key="15">
    <source>
        <dbReference type="ARBA" id="ARBA00022801"/>
    </source>
</evidence>
<evidence type="ECO:0000256" key="26">
    <source>
        <dbReference type="ARBA" id="ARBA00049902"/>
    </source>
</evidence>
<keyword evidence="16" id="KW-0133">Cell shape</keyword>
<dbReference type="Gene3D" id="3.40.710.10">
    <property type="entry name" value="DD-peptidase/beta-lactamase superfamily"/>
    <property type="match status" value="2"/>
</dbReference>
<dbReference type="GO" id="GO:0008658">
    <property type="term" value="F:penicillin binding"/>
    <property type="evidence" value="ECO:0007669"/>
    <property type="project" value="InterPro"/>
</dbReference>
<keyword evidence="11" id="KW-0645">Protease</keyword>
<protein>
    <recommendedName>
        <fullName evidence="7">Penicillin-binding protein 1A</fullName>
        <ecNumber evidence="25">2.4.99.28</ecNumber>
        <ecNumber evidence="6">3.4.16.4</ecNumber>
    </recommendedName>
</protein>
<comment type="pathway">
    <text evidence="27">Glycan biosynthesis.</text>
</comment>
<evidence type="ECO:0000256" key="9">
    <source>
        <dbReference type="ARBA" id="ARBA00022519"/>
    </source>
</evidence>
<comment type="catalytic activity">
    <reaction evidence="24">
        <text>Preferential cleavage: (Ac)2-L-Lys-D-Ala-|-D-Ala. Also transpeptidation of peptidyl-alanyl moieties that are N-acyl substituents of D-alanine.</text>
        <dbReference type="EC" id="3.4.16.4"/>
    </reaction>
</comment>
<feature type="domain" description="Penicillin-binding protein transpeptidase" evidence="30">
    <location>
        <begin position="434"/>
        <end position="702"/>
    </location>
</feature>
<dbReference type="InterPro" id="IPR050396">
    <property type="entry name" value="Glycosyltr_51/Transpeptidase"/>
</dbReference>
<evidence type="ECO:0000259" key="31">
    <source>
        <dbReference type="Pfam" id="PF00912"/>
    </source>
</evidence>
<keyword evidence="8" id="KW-1003">Cell membrane</keyword>
<evidence type="ECO:0000256" key="8">
    <source>
        <dbReference type="ARBA" id="ARBA00022475"/>
    </source>
</evidence>
<comment type="function">
    <text evidence="1">Cell wall formation. Synthesis of cross-linked peptidoglycan from the lipid intermediates. The enzyme has a penicillin-insensitive transglycosylase N-terminal domain (formation of linear glycan strands) and a penicillin-sensitive transpeptidase C-terminal domain (cross-linking of the peptide subunits).</text>
</comment>
<organism evidence="33 34">
    <name type="scientific">Idiomarina ramblicola</name>
    <dbReference type="NCBI Taxonomy" id="263724"/>
    <lineage>
        <taxon>Bacteria</taxon>
        <taxon>Pseudomonadati</taxon>
        <taxon>Pseudomonadota</taxon>
        <taxon>Gammaproteobacteria</taxon>
        <taxon>Alteromonadales</taxon>
        <taxon>Idiomarinaceae</taxon>
        <taxon>Idiomarina</taxon>
    </lineage>
</organism>
<evidence type="ECO:0000256" key="28">
    <source>
        <dbReference type="SAM" id="MobiDB-lite"/>
    </source>
</evidence>
<dbReference type="Proteomes" id="UP000288058">
    <property type="component" value="Unassembled WGS sequence"/>
</dbReference>
<keyword evidence="17" id="KW-0735">Signal-anchor</keyword>
<evidence type="ECO:0000256" key="7">
    <source>
        <dbReference type="ARBA" id="ARBA00018638"/>
    </source>
</evidence>
<feature type="region of interest" description="Disordered" evidence="28">
    <location>
        <begin position="798"/>
        <end position="820"/>
    </location>
</feature>
<feature type="compositionally biased region" description="Polar residues" evidence="28">
    <location>
        <begin position="798"/>
        <end position="809"/>
    </location>
</feature>
<feature type="compositionally biased region" description="Acidic residues" evidence="28">
    <location>
        <begin position="811"/>
        <end position="820"/>
    </location>
</feature>
<evidence type="ECO:0000256" key="2">
    <source>
        <dbReference type="ARBA" id="ARBA00004249"/>
    </source>
</evidence>
<keyword evidence="13" id="KW-0808">Transferase</keyword>
<dbReference type="SUPFAM" id="SSF53955">
    <property type="entry name" value="Lysozyme-like"/>
    <property type="match status" value="1"/>
</dbReference>
<evidence type="ECO:0000313" key="34">
    <source>
        <dbReference type="Proteomes" id="UP000288058"/>
    </source>
</evidence>
<evidence type="ECO:0000256" key="6">
    <source>
        <dbReference type="ARBA" id="ARBA00012448"/>
    </source>
</evidence>